<dbReference type="Pfam" id="PF13966">
    <property type="entry name" value="zf-RVT"/>
    <property type="match status" value="1"/>
</dbReference>
<evidence type="ECO:0000313" key="4">
    <source>
        <dbReference type="Proteomes" id="UP001341281"/>
    </source>
</evidence>
<reference evidence="3 4" key="1">
    <citation type="submission" date="2024-02" db="EMBL/GenBank/DDBJ databases">
        <title>High-quality chromosome-scale genome assembly of Pensacola bahiagrass (Paspalum notatum Flugge var. saurae).</title>
        <authorList>
            <person name="Vega J.M."/>
            <person name="Podio M."/>
            <person name="Orjuela J."/>
            <person name="Siena L.A."/>
            <person name="Pessino S.C."/>
            <person name="Combes M.C."/>
            <person name="Mariac C."/>
            <person name="Albertini E."/>
            <person name="Pupilli F."/>
            <person name="Ortiz J.P.A."/>
            <person name="Leblanc O."/>
        </authorList>
    </citation>
    <scope>NUCLEOTIDE SEQUENCE [LARGE SCALE GENOMIC DNA]</scope>
    <source>
        <strain evidence="3">R1</strain>
        <tissue evidence="3">Leaf</tissue>
    </source>
</reference>
<proteinExistence type="predicted"/>
<evidence type="ECO:0000259" key="1">
    <source>
        <dbReference type="Pfam" id="PF00078"/>
    </source>
</evidence>
<dbReference type="InterPro" id="IPR000477">
    <property type="entry name" value="RT_dom"/>
</dbReference>
<sequence length="623" mass="71186">SLFGESEENSFTLDESIYQDIPQVSSQENSLFTAEFSESEAIFSMKHNKAPSPDGFPAEFYQQFWETIKGDLLQMFRDLSKGDLPLFSLNFGVITLIPKVLEANIIQQYRPICLLNVSYKIFTKVATNRLGSVADKVVSLTQTAFIKGRNILEGVRSNPKVDFEKACDKVRWPFLFQTLRMKGFSSKWISWIETFISGSSVAVNVNDDVEHYFQTKKKASDKEIHFHHFCSILRRAKLDGQFEGVIPHLVDGGLSILQYADDTILFMDHDLNKTRNMKLLLFAFEQASGLMINFHKSELFCFEVAQEKVELYTELFGCKAGNFPINYLELKSDLKRDSVARNRSISQSKGDENKKKYGLAKWSILCQPKDQGGLGILDLNTKNSALLSKWLYKLLISDGTWQQLLCNKYIGSKPLAQVEWKIGDSHLMKVKLDFLRFGTFRVMHGSQVIFLEDIWLDGAPLKDQYPSIYNIARPKSVTIAEAMSSSPPILSWRRQLYRTNLEGLELSLVSRLEGLELSQEQDAFYWNLTPNGKFLGIILTKYNLAKRNWQESLTCAFCHKEGTINHLFFECRLARSIWSVSQMATSFNPLQNIILSAAHWLSSWVILQQEEVQPLVAAGSRHL</sequence>
<dbReference type="SUPFAM" id="SSF56672">
    <property type="entry name" value="DNA/RNA polymerases"/>
    <property type="match status" value="1"/>
</dbReference>
<feature type="domain" description="Reverse transcriptase" evidence="1">
    <location>
        <begin position="106"/>
        <end position="214"/>
    </location>
</feature>
<keyword evidence="4" id="KW-1185">Reference proteome</keyword>
<dbReference type="InterPro" id="IPR043502">
    <property type="entry name" value="DNA/RNA_pol_sf"/>
</dbReference>
<feature type="non-terminal residue" evidence="3">
    <location>
        <position position="1"/>
    </location>
</feature>
<evidence type="ECO:0000259" key="2">
    <source>
        <dbReference type="Pfam" id="PF13966"/>
    </source>
</evidence>
<evidence type="ECO:0008006" key="5">
    <source>
        <dbReference type="Google" id="ProtNLM"/>
    </source>
</evidence>
<dbReference type="AlphaFoldDB" id="A0AAQ3TUR1"/>
<dbReference type="Proteomes" id="UP001341281">
    <property type="component" value="Chromosome 06"/>
</dbReference>
<dbReference type="InterPro" id="IPR026960">
    <property type="entry name" value="RVT-Znf"/>
</dbReference>
<feature type="non-terminal residue" evidence="3">
    <location>
        <position position="623"/>
    </location>
</feature>
<gene>
    <name evidence="3" type="ORF">U9M48_027365</name>
</gene>
<evidence type="ECO:0000313" key="3">
    <source>
        <dbReference type="EMBL" id="WVZ79833.1"/>
    </source>
</evidence>
<feature type="domain" description="Reverse transcriptase zinc-binding" evidence="2">
    <location>
        <begin position="538"/>
        <end position="578"/>
    </location>
</feature>
<dbReference type="EMBL" id="CP144750">
    <property type="protein sequence ID" value="WVZ79833.1"/>
    <property type="molecule type" value="Genomic_DNA"/>
</dbReference>
<organism evidence="3 4">
    <name type="scientific">Paspalum notatum var. saurae</name>
    <dbReference type="NCBI Taxonomy" id="547442"/>
    <lineage>
        <taxon>Eukaryota</taxon>
        <taxon>Viridiplantae</taxon>
        <taxon>Streptophyta</taxon>
        <taxon>Embryophyta</taxon>
        <taxon>Tracheophyta</taxon>
        <taxon>Spermatophyta</taxon>
        <taxon>Magnoliopsida</taxon>
        <taxon>Liliopsida</taxon>
        <taxon>Poales</taxon>
        <taxon>Poaceae</taxon>
        <taxon>PACMAD clade</taxon>
        <taxon>Panicoideae</taxon>
        <taxon>Andropogonodae</taxon>
        <taxon>Paspaleae</taxon>
        <taxon>Paspalinae</taxon>
        <taxon>Paspalum</taxon>
    </lineage>
</organism>
<protein>
    <recommendedName>
        <fullName evidence="5">Reverse transcriptase domain-containing protein</fullName>
    </recommendedName>
</protein>
<dbReference type="PANTHER" id="PTHR19446">
    <property type="entry name" value="REVERSE TRANSCRIPTASES"/>
    <property type="match status" value="1"/>
</dbReference>
<dbReference type="Pfam" id="PF00078">
    <property type="entry name" value="RVT_1"/>
    <property type="match status" value="1"/>
</dbReference>
<name>A0AAQ3TUR1_PASNO</name>
<accession>A0AAQ3TUR1</accession>